<dbReference type="PANTHER" id="PTHR33993">
    <property type="entry name" value="GLYOXALASE-RELATED"/>
    <property type="match status" value="1"/>
</dbReference>
<sequence>MSSLVVHFEIHASEPQRLIDFYSQLLDWRFERFGEVPYWTIATGEGSRSLTEPGSGINGGLTQREGPAPAPGSPVNGANLVVAVDDADTTYARGLELGGTGALPPTDMPQVGRLAYLADPDGNVFGLISTTLSDGTSVMGDEAQPDLERPVHGESVALDPMQSTPEP</sequence>
<name>A0A5M8QND5_9MICO</name>
<feature type="region of interest" description="Disordered" evidence="1">
    <location>
        <begin position="136"/>
        <end position="167"/>
    </location>
</feature>
<dbReference type="InterPro" id="IPR052164">
    <property type="entry name" value="Anthracycline_SecMetBiosynth"/>
</dbReference>
<dbReference type="Pfam" id="PF00903">
    <property type="entry name" value="Glyoxalase"/>
    <property type="match status" value="1"/>
</dbReference>
<dbReference type="Gene3D" id="3.10.180.10">
    <property type="entry name" value="2,3-Dihydroxybiphenyl 1,2-Dioxygenase, domain 1"/>
    <property type="match status" value="1"/>
</dbReference>
<dbReference type="AlphaFoldDB" id="A0A5M8QND5"/>
<dbReference type="RefSeq" id="WP_146354499.1">
    <property type="nucleotide sequence ID" value="NZ_VOIR01000011.1"/>
</dbReference>
<dbReference type="CDD" id="cd07247">
    <property type="entry name" value="SgaA_N_like"/>
    <property type="match status" value="1"/>
</dbReference>
<dbReference type="InterPro" id="IPR029068">
    <property type="entry name" value="Glyas_Bleomycin-R_OHBP_Dase"/>
</dbReference>
<dbReference type="Proteomes" id="UP000323221">
    <property type="component" value="Unassembled WGS sequence"/>
</dbReference>
<evidence type="ECO:0000313" key="3">
    <source>
        <dbReference type="EMBL" id="KAA6436043.1"/>
    </source>
</evidence>
<dbReference type="InterPro" id="IPR004360">
    <property type="entry name" value="Glyas_Fos-R_dOase_dom"/>
</dbReference>
<evidence type="ECO:0000313" key="4">
    <source>
        <dbReference type="Proteomes" id="UP000323221"/>
    </source>
</evidence>
<protein>
    <submittedName>
        <fullName evidence="3">VOC family protein</fullName>
    </submittedName>
</protein>
<proteinExistence type="predicted"/>
<feature type="domain" description="VOC" evidence="2">
    <location>
        <begin position="4"/>
        <end position="130"/>
    </location>
</feature>
<evidence type="ECO:0000259" key="2">
    <source>
        <dbReference type="PROSITE" id="PS51819"/>
    </source>
</evidence>
<dbReference type="PROSITE" id="PS51819">
    <property type="entry name" value="VOC"/>
    <property type="match status" value="1"/>
</dbReference>
<accession>A0A5M8QND5</accession>
<dbReference type="SUPFAM" id="SSF54593">
    <property type="entry name" value="Glyoxalase/Bleomycin resistance protein/Dihydroxybiphenyl dioxygenase"/>
    <property type="match status" value="1"/>
</dbReference>
<organism evidence="3 4">
    <name type="scientific">Agrococcus sediminis</name>
    <dbReference type="NCBI Taxonomy" id="2599924"/>
    <lineage>
        <taxon>Bacteria</taxon>
        <taxon>Bacillati</taxon>
        <taxon>Actinomycetota</taxon>
        <taxon>Actinomycetes</taxon>
        <taxon>Micrococcales</taxon>
        <taxon>Microbacteriaceae</taxon>
        <taxon>Agrococcus</taxon>
    </lineage>
</organism>
<dbReference type="OrthoDB" id="9793039at2"/>
<dbReference type="InterPro" id="IPR037523">
    <property type="entry name" value="VOC_core"/>
</dbReference>
<keyword evidence="4" id="KW-1185">Reference proteome</keyword>
<reference evidence="3 4" key="1">
    <citation type="submission" date="2019-08" db="EMBL/GenBank/DDBJ databases">
        <title>Agrococcus lahaulensis sp. nov., isolated from a cold desert of the Indian Himalayas.</title>
        <authorList>
            <person name="Qu J.H."/>
        </authorList>
    </citation>
    <scope>NUCLEOTIDE SEQUENCE [LARGE SCALE GENOMIC DNA]</scope>
    <source>
        <strain evidence="3 4">NS18</strain>
    </source>
</reference>
<comment type="caution">
    <text evidence="3">The sequence shown here is derived from an EMBL/GenBank/DDBJ whole genome shotgun (WGS) entry which is preliminary data.</text>
</comment>
<gene>
    <name evidence="3" type="ORF">FQ330_00995</name>
</gene>
<evidence type="ECO:0000256" key="1">
    <source>
        <dbReference type="SAM" id="MobiDB-lite"/>
    </source>
</evidence>
<feature type="region of interest" description="Disordered" evidence="1">
    <location>
        <begin position="45"/>
        <end position="73"/>
    </location>
</feature>
<dbReference type="EMBL" id="VOIR01000011">
    <property type="protein sequence ID" value="KAA6436043.1"/>
    <property type="molecule type" value="Genomic_DNA"/>
</dbReference>